<evidence type="ECO:0000313" key="2">
    <source>
        <dbReference type="EMBL" id="CAE4657555.1"/>
    </source>
</evidence>
<protein>
    <recommendedName>
        <fullName evidence="3">CHCH domain-containing protein</fullName>
    </recommendedName>
</protein>
<dbReference type="InterPro" id="IPR055304">
    <property type="entry name" value="CHCHD2/10-like"/>
</dbReference>
<evidence type="ECO:0000256" key="1">
    <source>
        <dbReference type="SAM" id="MobiDB-lite"/>
    </source>
</evidence>
<feature type="compositionally biased region" description="Pro residues" evidence="1">
    <location>
        <begin position="109"/>
        <end position="118"/>
    </location>
</feature>
<name>A0A7S4VXW3_9DINO</name>
<dbReference type="PANTHER" id="PTHR13523">
    <property type="entry name" value="COILED-COIL-HELIX-COILED-COIL-HELIX DOMAIN CONTAINING 2/NUR77"/>
    <property type="match status" value="1"/>
</dbReference>
<dbReference type="GO" id="GO:0005739">
    <property type="term" value="C:mitochondrion"/>
    <property type="evidence" value="ECO:0007669"/>
    <property type="project" value="TreeGrafter"/>
</dbReference>
<feature type="region of interest" description="Disordered" evidence="1">
    <location>
        <begin position="1"/>
        <end position="73"/>
    </location>
</feature>
<dbReference type="AlphaFoldDB" id="A0A7S4VXW3"/>
<feature type="region of interest" description="Disordered" evidence="1">
    <location>
        <begin position="102"/>
        <end position="122"/>
    </location>
</feature>
<feature type="compositionally biased region" description="Low complexity" evidence="1">
    <location>
        <begin position="8"/>
        <end position="26"/>
    </location>
</feature>
<organism evidence="2">
    <name type="scientific">Alexandrium monilatum</name>
    <dbReference type="NCBI Taxonomy" id="311494"/>
    <lineage>
        <taxon>Eukaryota</taxon>
        <taxon>Sar</taxon>
        <taxon>Alveolata</taxon>
        <taxon>Dinophyceae</taxon>
        <taxon>Gonyaulacales</taxon>
        <taxon>Pyrocystaceae</taxon>
        <taxon>Alexandrium</taxon>
    </lineage>
</organism>
<dbReference type="EMBL" id="HBNR01080579">
    <property type="protein sequence ID" value="CAE4657555.1"/>
    <property type="molecule type" value="Transcribed_RNA"/>
</dbReference>
<dbReference type="GO" id="GO:0005634">
    <property type="term" value="C:nucleus"/>
    <property type="evidence" value="ECO:0007669"/>
    <property type="project" value="TreeGrafter"/>
</dbReference>
<reference evidence="2" key="1">
    <citation type="submission" date="2021-01" db="EMBL/GenBank/DDBJ databases">
        <authorList>
            <person name="Corre E."/>
            <person name="Pelletier E."/>
            <person name="Niang G."/>
            <person name="Scheremetjew M."/>
            <person name="Finn R."/>
            <person name="Kale V."/>
            <person name="Holt S."/>
            <person name="Cochrane G."/>
            <person name="Meng A."/>
            <person name="Brown T."/>
            <person name="Cohen L."/>
        </authorList>
    </citation>
    <scope>NUCLEOTIDE SEQUENCE</scope>
    <source>
        <strain evidence="2">CCMP3105</strain>
    </source>
</reference>
<gene>
    <name evidence="2" type="ORF">AMON00008_LOCUS57570</name>
</gene>
<dbReference type="PANTHER" id="PTHR13523:SF2">
    <property type="entry name" value="COILED-COIL-HELIX-COILED-COIL-HELIX DOMAIN CONTAINING 2, ISOFORM A-RELATED"/>
    <property type="match status" value="1"/>
</dbReference>
<dbReference type="GO" id="GO:0007005">
    <property type="term" value="P:mitochondrion organization"/>
    <property type="evidence" value="ECO:0007669"/>
    <property type="project" value="InterPro"/>
</dbReference>
<accession>A0A7S4VXW3</accession>
<proteinExistence type="predicted"/>
<evidence type="ECO:0008006" key="3">
    <source>
        <dbReference type="Google" id="ProtNLM"/>
    </source>
</evidence>
<feature type="compositionally biased region" description="Low complexity" evidence="1">
    <location>
        <begin position="46"/>
        <end position="62"/>
    </location>
</feature>
<sequence length="155" mass="15208">MGGKASTQAPPVAPAAAAGAPQPAVQSKSGAKIASAPPQAAPPSSSPVASGSPAPPAAAEAPSGGGLMGQMGKSLATGMATGVGMAAADRAVDAVLGPRQVEVVHSGTPAPPPPPPPPKRCDSEREQLMQCIRNIDAAHIQDCESHMDAVKRCEV</sequence>